<protein>
    <submittedName>
        <fullName evidence="1">Uncharacterized protein</fullName>
    </submittedName>
</protein>
<evidence type="ECO:0000313" key="1">
    <source>
        <dbReference type="EMBL" id="KAK4004480.1"/>
    </source>
</evidence>
<sequence>MPVQGNSGLSSCNQWSTRTLQADNGTQASKLIVRFTIPYNISASRDDRVLREVSIALTFTD</sequence>
<name>A0ABQ9YWB7_9CRUS</name>
<keyword evidence="2" id="KW-1185">Reference proteome</keyword>
<evidence type="ECO:0000313" key="2">
    <source>
        <dbReference type="Proteomes" id="UP001234178"/>
    </source>
</evidence>
<organism evidence="1 2">
    <name type="scientific">Daphnia magna</name>
    <dbReference type="NCBI Taxonomy" id="35525"/>
    <lineage>
        <taxon>Eukaryota</taxon>
        <taxon>Metazoa</taxon>
        <taxon>Ecdysozoa</taxon>
        <taxon>Arthropoda</taxon>
        <taxon>Crustacea</taxon>
        <taxon>Branchiopoda</taxon>
        <taxon>Diplostraca</taxon>
        <taxon>Cladocera</taxon>
        <taxon>Anomopoda</taxon>
        <taxon>Daphniidae</taxon>
        <taxon>Daphnia</taxon>
    </lineage>
</organism>
<proteinExistence type="predicted"/>
<reference evidence="1 2" key="1">
    <citation type="journal article" date="2023" name="Nucleic Acids Res.">
        <title>The hologenome of Daphnia magna reveals possible DNA methylation and microbiome-mediated evolution of the host genome.</title>
        <authorList>
            <person name="Chaturvedi A."/>
            <person name="Li X."/>
            <person name="Dhandapani V."/>
            <person name="Marshall H."/>
            <person name="Kissane S."/>
            <person name="Cuenca-Cambronero M."/>
            <person name="Asole G."/>
            <person name="Calvet F."/>
            <person name="Ruiz-Romero M."/>
            <person name="Marangio P."/>
            <person name="Guigo R."/>
            <person name="Rago D."/>
            <person name="Mirbahai L."/>
            <person name="Eastwood N."/>
            <person name="Colbourne J.K."/>
            <person name="Zhou J."/>
            <person name="Mallon E."/>
            <person name="Orsini L."/>
        </authorList>
    </citation>
    <scope>NUCLEOTIDE SEQUENCE [LARGE SCALE GENOMIC DNA]</scope>
    <source>
        <strain evidence="1">LRV0_1</strain>
    </source>
</reference>
<gene>
    <name evidence="1" type="ORF">OUZ56_006213</name>
</gene>
<comment type="caution">
    <text evidence="1">The sequence shown here is derived from an EMBL/GenBank/DDBJ whole genome shotgun (WGS) entry which is preliminary data.</text>
</comment>
<dbReference type="Proteomes" id="UP001234178">
    <property type="component" value="Unassembled WGS sequence"/>
</dbReference>
<dbReference type="EMBL" id="JAOYFB010000001">
    <property type="protein sequence ID" value="KAK4004480.1"/>
    <property type="molecule type" value="Genomic_DNA"/>
</dbReference>
<accession>A0ABQ9YWB7</accession>